<sequence>MENSHISVFSCFASLPLNEASGVRKLFFAASPETVLRVPCFASLPLNEASGVRKLFFAASPETILRAESGREFRSAKIIFRSLSGNYFAGRIGTRIPECENYFSQPLRKLFCGQNRDANSGVRKLFFAAFSETVLRAESGREFRSAKIIFRSFFGNCFAGESGREFRSAKIIFRSFFGNCFAGESGREFRSAKIIFRSFFGNCFAGESGR</sequence>
<keyword evidence="2" id="KW-1185">Reference proteome</keyword>
<dbReference type="EMBL" id="CP061800">
    <property type="protein sequence ID" value="QTA88482.1"/>
    <property type="molecule type" value="Genomic_DNA"/>
</dbReference>
<reference evidence="1" key="1">
    <citation type="journal article" date="2021" name="Microb. Physiol.">
        <title>Proteogenomic Insights into the Physiology of Marine, Sulfate-Reducing, Filamentous Desulfonema limicola and Desulfonema magnum.</title>
        <authorList>
            <person name="Schnaars V."/>
            <person name="Wohlbrand L."/>
            <person name="Scheve S."/>
            <person name="Hinrichs C."/>
            <person name="Reinhardt R."/>
            <person name="Rabus R."/>
        </authorList>
    </citation>
    <scope>NUCLEOTIDE SEQUENCE</scope>
    <source>
        <strain evidence="1">4be13</strain>
    </source>
</reference>
<dbReference type="KEGG" id="dmm:dnm_045280"/>
<dbReference type="Proteomes" id="UP000663722">
    <property type="component" value="Chromosome"/>
</dbReference>
<evidence type="ECO:0000313" key="2">
    <source>
        <dbReference type="Proteomes" id="UP000663722"/>
    </source>
</evidence>
<dbReference type="AlphaFoldDB" id="A0A975GP57"/>
<name>A0A975GP57_9BACT</name>
<accession>A0A975GP57</accession>
<protein>
    <submittedName>
        <fullName evidence="1">Uncharacterized protein</fullName>
    </submittedName>
</protein>
<organism evidence="1 2">
    <name type="scientific">Desulfonema magnum</name>
    <dbReference type="NCBI Taxonomy" id="45655"/>
    <lineage>
        <taxon>Bacteria</taxon>
        <taxon>Pseudomonadati</taxon>
        <taxon>Thermodesulfobacteriota</taxon>
        <taxon>Desulfobacteria</taxon>
        <taxon>Desulfobacterales</taxon>
        <taxon>Desulfococcaceae</taxon>
        <taxon>Desulfonema</taxon>
    </lineage>
</organism>
<proteinExistence type="predicted"/>
<evidence type="ECO:0000313" key="1">
    <source>
        <dbReference type="EMBL" id="QTA88482.1"/>
    </source>
</evidence>
<gene>
    <name evidence="1" type="ORF">dnm_045280</name>
</gene>